<dbReference type="EMBL" id="QGKY02002305">
    <property type="protein sequence ID" value="KAF2532174.1"/>
    <property type="molecule type" value="Genomic_DNA"/>
</dbReference>
<proteinExistence type="predicted"/>
<feature type="domain" description="Myb-like" evidence="2">
    <location>
        <begin position="130"/>
        <end position="191"/>
    </location>
</feature>
<feature type="compositionally biased region" description="Basic and acidic residues" evidence="1">
    <location>
        <begin position="1"/>
        <end position="20"/>
    </location>
</feature>
<evidence type="ECO:0000256" key="1">
    <source>
        <dbReference type="SAM" id="MobiDB-lite"/>
    </source>
</evidence>
<dbReference type="CDD" id="cd11660">
    <property type="entry name" value="SANT_TRF"/>
    <property type="match status" value="1"/>
</dbReference>
<sequence length="200" mass="23031">MPLTEERGYQHQEDTEKFQDAEEDKDDEETTKDQTTGGAGGKGDVSGEEQDQSQQNEKPRRRRRQLTYSEISSDESTNERHGEGVTEQITSSAQVVTSTSGTMKNQQRKHSLITKVAESKAVRDMSSFKTDQRKRLFWTPEEEEMLKVGVEKFSAEAKKNMPWRKILEMGQDVFHETRTPADLKDKWRNRMGVRSAKKTN</sequence>
<dbReference type="Gene3D" id="1.10.10.60">
    <property type="entry name" value="Homeodomain-like"/>
    <property type="match status" value="1"/>
</dbReference>
<evidence type="ECO:0000313" key="3">
    <source>
        <dbReference type="EMBL" id="KAF2532174.1"/>
    </source>
</evidence>
<dbReference type="PANTHER" id="PTHR47863">
    <property type="entry name" value="RING/FYVE/PHD ZINC FINGER SUPERFAMILY PROTEIN"/>
    <property type="match status" value="1"/>
</dbReference>
<comment type="caution">
    <text evidence="3">The sequence shown here is derived from an EMBL/GenBank/DDBJ whole genome shotgun (WGS) entry which is preliminary data.</text>
</comment>
<dbReference type="SMART" id="SM00717">
    <property type="entry name" value="SANT"/>
    <property type="match status" value="1"/>
</dbReference>
<dbReference type="Pfam" id="PF00249">
    <property type="entry name" value="Myb_DNA-binding"/>
    <property type="match status" value="1"/>
</dbReference>
<accession>A0A8S9FGN7</accession>
<dbReference type="AlphaFoldDB" id="A0A8S9FGN7"/>
<dbReference type="PROSITE" id="PS50090">
    <property type="entry name" value="MYB_LIKE"/>
    <property type="match status" value="1"/>
</dbReference>
<organism evidence="3">
    <name type="scientific">Brassica cretica</name>
    <name type="common">Mustard</name>
    <dbReference type="NCBI Taxonomy" id="69181"/>
    <lineage>
        <taxon>Eukaryota</taxon>
        <taxon>Viridiplantae</taxon>
        <taxon>Streptophyta</taxon>
        <taxon>Embryophyta</taxon>
        <taxon>Tracheophyta</taxon>
        <taxon>Spermatophyta</taxon>
        <taxon>Magnoliopsida</taxon>
        <taxon>eudicotyledons</taxon>
        <taxon>Gunneridae</taxon>
        <taxon>Pentapetalae</taxon>
        <taxon>rosids</taxon>
        <taxon>malvids</taxon>
        <taxon>Brassicales</taxon>
        <taxon>Brassicaceae</taxon>
        <taxon>Brassiceae</taxon>
        <taxon>Brassica</taxon>
    </lineage>
</organism>
<feature type="compositionally biased region" description="Polar residues" evidence="1">
    <location>
        <begin position="66"/>
        <end position="75"/>
    </location>
</feature>
<dbReference type="SUPFAM" id="SSF46689">
    <property type="entry name" value="Homeodomain-like"/>
    <property type="match status" value="1"/>
</dbReference>
<protein>
    <recommendedName>
        <fullName evidence="2">Myb-like domain-containing protein</fullName>
    </recommendedName>
</protein>
<feature type="compositionally biased region" description="Acidic residues" evidence="1">
    <location>
        <begin position="21"/>
        <end position="30"/>
    </location>
</feature>
<feature type="compositionally biased region" description="Polar residues" evidence="1">
    <location>
        <begin position="87"/>
        <end position="105"/>
    </location>
</feature>
<feature type="region of interest" description="Disordered" evidence="1">
    <location>
        <begin position="1"/>
        <end position="111"/>
    </location>
</feature>
<gene>
    <name evidence="3" type="ORF">F2Q70_00032093</name>
</gene>
<evidence type="ECO:0000259" key="2">
    <source>
        <dbReference type="PROSITE" id="PS50090"/>
    </source>
</evidence>
<reference evidence="3" key="1">
    <citation type="submission" date="2019-12" db="EMBL/GenBank/DDBJ databases">
        <title>Genome sequencing and annotation of Brassica cretica.</title>
        <authorList>
            <person name="Studholme D.J."/>
            <person name="Sarris P.F."/>
        </authorList>
    </citation>
    <scope>NUCLEOTIDE SEQUENCE</scope>
    <source>
        <strain evidence="3">PFS-102/07</strain>
        <tissue evidence="3">Leaf</tissue>
    </source>
</reference>
<dbReference type="InterPro" id="IPR001005">
    <property type="entry name" value="SANT/Myb"/>
</dbReference>
<dbReference type="InterPro" id="IPR009057">
    <property type="entry name" value="Homeodomain-like_sf"/>
</dbReference>
<name>A0A8S9FGN7_BRACR</name>
<dbReference type="PANTHER" id="PTHR47863:SF2">
    <property type="entry name" value="MYB-LIKE DOMAIN-CONTAINING PROTEIN"/>
    <property type="match status" value="1"/>
</dbReference>